<dbReference type="EMBL" id="LJZR01000095">
    <property type="protein sequence ID" value="KPQ31567.1"/>
    <property type="molecule type" value="Genomic_DNA"/>
</dbReference>
<reference evidence="1 2" key="1">
    <citation type="submission" date="2015-09" db="EMBL/GenBank/DDBJ databases">
        <title>Identification and resolution of microdiversity through metagenomic sequencing of parallel consortia.</title>
        <authorList>
            <person name="Nelson W.C."/>
            <person name="Romine M.F."/>
            <person name="Lindemann S.R."/>
        </authorList>
    </citation>
    <scope>NUCLEOTIDE SEQUENCE [LARGE SCALE GENOMIC DNA]</scope>
    <source>
        <strain evidence="1">Ana</strain>
    </source>
</reference>
<dbReference type="Gene3D" id="3.40.50.1010">
    <property type="entry name" value="5'-nuclease"/>
    <property type="match status" value="1"/>
</dbReference>
<dbReference type="Proteomes" id="UP000050465">
    <property type="component" value="Unassembled WGS sequence"/>
</dbReference>
<organism evidence="1 2">
    <name type="scientific">Phormidesmis priestleyi Ana</name>
    <dbReference type="NCBI Taxonomy" id="1666911"/>
    <lineage>
        <taxon>Bacteria</taxon>
        <taxon>Bacillati</taxon>
        <taxon>Cyanobacteriota</taxon>
        <taxon>Cyanophyceae</taxon>
        <taxon>Leptolyngbyales</taxon>
        <taxon>Leptolyngbyaceae</taxon>
        <taxon>Phormidesmis</taxon>
    </lineage>
</organism>
<comment type="caution">
    <text evidence="1">The sequence shown here is derived from an EMBL/GenBank/DDBJ whole genome shotgun (WGS) entry which is preliminary data.</text>
</comment>
<dbReference type="AlphaFoldDB" id="A0A0P7YMM2"/>
<accession>A0A0P7YMM2</accession>
<name>A0A0P7YMM2_9CYAN</name>
<protein>
    <submittedName>
        <fullName evidence="1">PIN domain</fullName>
    </submittedName>
</protein>
<gene>
    <name evidence="1" type="ORF">HLUCCA11_23430</name>
</gene>
<dbReference type="PATRIC" id="fig|1666911.3.peg.1962"/>
<dbReference type="STRING" id="1666911.HLUCCA11_23430"/>
<evidence type="ECO:0000313" key="2">
    <source>
        <dbReference type="Proteomes" id="UP000050465"/>
    </source>
</evidence>
<sequence length="136" mass="15079">MTIIRTFLDAGVLISAARGMGKESDAALQIIRDPNREFASSQFLKLEVLPKAIFNKKTLEAEFYETYFEAVAYWATDIEKLCQAGYREAANFGLGAMDALHVAAAVETHSDEFITSEKLSKSIHRTRSILIVSISS</sequence>
<dbReference type="SUPFAM" id="SSF88723">
    <property type="entry name" value="PIN domain-like"/>
    <property type="match status" value="1"/>
</dbReference>
<dbReference type="InterPro" id="IPR029060">
    <property type="entry name" value="PIN-like_dom_sf"/>
</dbReference>
<proteinExistence type="predicted"/>
<evidence type="ECO:0000313" key="1">
    <source>
        <dbReference type="EMBL" id="KPQ31567.1"/>
    </source>
</evidence>